<keyword evidence="13" id="KW-0407">Ion channel</keyword>
<feature type="site" description="Interaction with the cone snail toxin Con-ikot-ikot" evidence="15">
    <location>
        <position position="400"/>
    </location>
</feature>
<dbReference type="Gene3D" id="1.10.287.70">
    <property type="match status" value="1"/>
</dbReference>
<comment type="caution">
    <text evidence="21">The sequence shown here is derived from an EMBL/GenBank/DDBJ whole genome shotgun (WGS) entry which is preliminary data.</text>
</comment>
<dbReference type="InterPro" id="IPR001320">
    <property type="entry name" value="Iontro_rcpt_C"/>
</dbReference>
<evidence type="ECO:0000256" key="19">
    <source>
        <dbReference type="SAM" id="Phobius"/>
    </source>
</evidence>
<dbReference type="InterPro" id="IPR015683">
    <property type="entry name" value="Ionotropic_Glu_rcpt"/>
</dbReference>
<comment type="similarity">
    <text evidence="2">Belongs to the glutamate-gated ion channel (TC 1.A.10.1) family.</text>
</comment>
<feature type="compositionally biased region" description="Basic and acidic residues" evidence="18">
    <location>
        <begin position="984"/>
        <end position="995"/>
    </location>
</feature>
<evidence type="ECO:0000313" key="21">
    <source>
        <dbReference type="EMBL" id="KAL0277897.1"/>
    </source>
</evidence>
<dbReference type="EMBL" id="JARGDH010000002">
    <property type="protein sequence ID" value="KAL0277897.1"/>
    <property type="molecule type" value="Genomic_DNA"/>
</dbReference>
<feature type="compositionally biased region" description="Polar residues" evidence="18">
    <location>
        <begin position="598"/>
        <end position="611"/>
    </location>
</feature>
<feature type="region of interest" description="Disordered" evidence="18">
    <location>
        <begin position="646"/>
        <end position="670"/>
    </location>
</feature>
<protein>
    <recommendedName>
        <fullName evidence="20">C2H2-type domain-containing protein</fullName>
    </recommendedName>
</protein>
<feature type="compositionally biased region" description="Basic and acidic residues" evidence="18">
    <location>
        <begin position="967"/>
        <end position="977"/>
    </location>
</feature>
<dbReference type="GO" id="GO:0043226">
    <property type="term" value="C:organelle"/>
    <property type="evidence" value="ECO:0007669"/>
    <property type="project" value="UniProtKB-ARBA"/>
</dbReference>
<feature type="coiled-coil region" evidence="17">
    <location>
        <begin position="887"/>
        <end position="921"/>
    </location>
</feature>
<feature type="binding site" evidence="14">
    <location>
        <position position="145"/>
    </location>
    <ligand>
        <name>L-glutamate</name>
        <dbReference type="ChEBI" id="CHEBI:29985"/>
    </ligand>
</feature>
<feature type="transmembrane region" description="Helical" evidence="19">
    <location>
        <begin position="261"/>
        <end position="286"/>
    </location>
</feature>
<sequence length="1240" mass="140499">MEGALDEDGQCLRGVICHRVLNSDKDNLTLVFNEMDTQERLEDEVEELGGDDKTEKPFGFIDHAFLQYYSTKYKYKSSCCYGLAMDLLENIAQELEFEFHLYITPDGAYGAKNHVWEQGGPRYKWNGIVGDLVSGAAHMSFAALSVSKQRSQVIDFSTPYFFSGVSFLAAPSQKSEIPLLAFLLPFSPELWIAIFTSLNITAMAVACYEWLSPFGLNPWGRQRSRNFSIASALWVMWGLLCGHLVAFKAPKSWPNKFLINVWGGFSVIFVASYTANIAALIAGLFFHNSVSDYHDRSLLSQRVGAPRSSAADYYIHRANQHLWEHMQKYSFKDVETGIALLRNGSLDILIADTPILDYYRATDHGCKLQKIVDAINDDTYAIGMNKGFPLKESISAVISKYSNNGYMDILTEKWYGGLPCFKMTPSVELTDVGQPRPLGVAAVAGVFLLLGLGVVVGVLILILEHLFYRYTLPVLRHQPKGTIWRSRNIMFFSQKLYRFINCVELVSPHHAARELVHTLRQGQITSLFQKSVKREHEQRRRRKSKAQFFEMIQEIRRVQQEEKEDPKVAENGADITDSPKSPLRSFLTSPRSLKHFCSSKSAVSPQVSTDSGEVLSSFDGHQQRRSSKSPSRLDIRRFSKELFSLPKSPKAKSSTSLDVRRFSSELDDKRSKNELRASKTDVRLSAKDIRIQTSNAIGRRLSKDATSWLTSSPPDLNSRRKSHLDITHTKSFSVSENVLDDPKRTPNDFNNSTKFFTVGPGKYTEYNKELLSKSMVLTPVISKAATLRLASSGTLETPKPVKARPRLPSPPPSPVMDFRNSKTPKISISDASCENLNVYDTILPKEEEKKTRSTHSRSKSLDGKHFNFTPTMVEIENVDTQKNNLKAEKQTVNYATLEHKKNNLETEADKAKNVNEKFANIKSTNVSKERQMTQEGRSPVGKNVPLPVVDVKKTPVKDFKTIRNNTKDEKNVFDKKQMPPPKVDNLKGTEFKPDPEAMYAEPHKIRKEKKEREEQTATTPRKTQTQAKPETAAKPKVPPKSNALKQMQTRAYSAPETGFKQSPTTILFIPEESLKKKTLPECNYYPERKLHRAETEPSRECTERCFQTFPARTCPYTHPASHRSRAESDRRFATTGRSSSVPEQRYLVSSKSEEQHRKRRSDNPVVILQHSSRSLDTPSKNPGILKNRRRSRSRDESELPPAPPSPPERSRGRHERSEAQTNREILLTIKKQGHGYMDPP</sequence>
<feature type="transmembrane region" description="Helical" evidence="19">
    <location>
        <begin position="438"/>
        <end position="463"/>
    </location>
</feature>
<feature type="binding site" evidence="14">
    <location>
        <position position="352"/>
    </location>
    <ligand>
        <name>L-glutamate</name>
        <dbReference type="ChEBI" id="CHEBI:29985"/>
    </ligand>
</feature>
<keyword evidence="11" id="KW-0325">Glycoprotein</keyword>
<dbReference type="Gene3D" id="3.40.190.10">
    <property type="entry name" value="Periplasmic binding protein-like II"/>
    <property type="match status" value="2"/>
</dbReference>
<evidence type="ECO:0000256" key="11">
    <source>
        <dbReference type="ARBA" id="ARBA00023180"/>
    </source>
</evidence>
<feature type="region of interest" description="Disordered" evidence="18">
    <location>
        <begin position="927"/>
        <end position="946"/>
    </location>
</feature>
<evidence type="ECO:0000256" key="9">
    <source>
        <dbReference type="ARBA" id="ARBA00023136"/>
    </source>
</evidence>
<evidence type="ECO:0000256" key="3">
    <source>
        <dbReference type="ARBA" id="ARBA00022448"/>
    </source>
</evidence>
<evidence type="ECO:0000256" key="13">
    <source>
        <dbReference type="ARBA" id="ARBA00023303"/>
    </source>
</evidence>
<comment type="subcellular location">
    <subcellularLocation>
        <location evidence="1">Cell membrane</location>
        <topology evidence="1">Multi-pass membrane protein</topology>
    </subcellularLocation>
</comment>
<name>A0AAW2I866_9NEOP</name>
<feature type="compositionally biased region" description="Polar residues" evidence="18">
    <location>
        <begin position="1169"/>
        <end position="1180"/>
    </location>
</feature>
<dbReference type="PANTHER" id="PTHR18966">
    <property type="entry name" value="IONOTROPIC GLUTAMATE RECEPTOR"/>
    <property type="match status" value="1"/>
</dbReference>
<feature type="region of interest" description="Disordered" evidence="18">
    <location>
        <begin position="795"/>
        <end position="821"/>
    </location>
</feature>
<dbReference type="InterPro" id="IPR001508">
    <property type="entry name" value="Iono_Glu_rcpt_met"/>
</dbReference>
<dbReference type="GO" id="GO:0005886">
    <property type="term" value="C:plasma membrane"/>
    <property type="evidence" value="ECO:0007669"/>
    <property type="project" value="UniProtKB-SubCell"/>
</dbReference>
<dbReference type="SMART" id="SM00918">
    <property type="entry name" value="Lig_chan-Glu_bd"/>
    <property type="match status" value="1"/>
</dbReference>
<feature type="region of interest" description="Disordered" evidence="18">
    <location>
        <begin position="1112"/>
        <end position="1240"/>
    </location>
</feature>
<evidence type="ECO:0000256" key="12">
    <source>
        <dbReference type="ARBA" id="ARBA00023286"/>
    </source>
</evidence>
<dbReference type="Pfam" id="PF00060">
    <property type="entry name" value="Lig_chan"/>
    <property type="match status" value="1"/>
</dbReference>
<keyword evidence="8" id="KW-0406">Ion transport</keyword>
<dbReference type="FunFam" id="1.10.287.70:FF:000191">
    <property type="entry name" value="Glutamate receptor ionotropic, NMDA 3A"/>
    <property type="match status" value="1"/>
</dbReference>
<dbReference type="SMART" id="SM00079">
    <property type="entry name" value="PBPe"/>
    <property type="match status" value="1"/>
</dbReference>
<feature type="compositionally biased region" description="Polar residues" evidence="18">
    <location>
        <begin position="1016"/>
        <end position="1028"/>
    </location>
</feature>
<evidence type="ECO:0000256" key="14">
    <source>
        <dbReference type="PIRSR" id="PIRSR601508-1"/>
    </source>
</evidence>
<dbReference type="InterPro" id="IPR019594">
    <property type="entry name" value="Glu/Gly-bd"/>
</dbReference>
<dbReference type="SUPFAM" id="SSF53850">
    <property type="entry name" value="Periplasmic binding protein-like II"/>
    <property type="match status" value="1"/>
</dbReference>
<dbReference type="FunFam" id="3.40.190.10:FF:000078">
    <property type="entry name" value="glutamate receptor ionotropic, NMDA 3B"/>
    <property type="match status" value="1"/>
</dbReference>
<accession>A0AAW2I866</accession>
<feature type="binding site" evidence="14">
    <location>
        <position position="150"/>
    </location>
    <ligand>
        <name>L-glutamate</name>
        <dbReference type="ChEBI" id="CHEBI:29985"/>
    </ligand>
</feature>
<keyword evidence="7 17" id="KW-0175">Coiled coil</keyword>
<evidence type="ECO:0000256" key="15">
    <source>
        <dbReference type="PIRSR" id="PIRSR601508-2"/>
    </source>
</evidence>
<keyword evidence="5 19" id="KW-0812">Transmembrane</keyword>
<keyword evidence="4" id="KW-1003">Cell membrane</keyword>
<dbReference type="GO" id="GO:0015276">
    <property type="term" value="F:ligand-gated monoatomic ion channel activity"/>
    <property type="evidence" value="ECO:0007669"/>
    <property type="project" value="InterPro"/>
</dbReference>
<reference evidence="21" key="1">
    <citation type="journal article" date="2024" name="Gigascience">
        <title>Chromosome-level genome of the poultry shaft louse Menopon gallinae provides insight into the host-switching and adaptive evolution of parasitic lice.</title>
        <authorList>
            <person name="Xu Y."/>
            <person name="Ma L."/>
            <person name="Liu S."/>
            <person name="Liang Y."/>
            <person name="Liu Q."/>
            <person name="He Z."/>
            <person name="Tian L."/>
            <person name="Duan Y."/>
            <person name="Cai W."/>
            <person name="Li H."/>
            <person name="Song F."/>
        </authorList>
    </citation>
    <scope>NUCLEOTIDE SEQUENCE</scope>
    <source>
        <strain evidence="21">Cailab_2023a</strain>
    </source>
</reference>
<dbReference type="PRINTS" id="PR00177">
    <property type="entry name" value="NMDARECEPTOR"/>
</dbReference>
<feature type="compositionally biased region" description="Polar residues" evidence="18">
    <location>
        <begin position="1135"/>
        <end position="1150"/>
    </location>
</feature>
<feature type="region of interest" description="Disordered" evidence="18">
    <location>
        <begin position="598"/>
        <end position="633"/>
    </location>
</feature>
<keyword evidence="12" id="KW-1071">Ligand-gated ion channel</keyword>
<feature type="compositionally biased region" description="Basic and acidic residues" evidence="18">
    <location>
        <begin position="658"/>
        <end position="670"/>
    </location>
</feature>
<evidence type="ECO:0000256" key="1">
    <source>
        <dbReference type="ARBA" id="ARBA00004651"/>
    </source>
</evidence>
<evidence type="ECO:0000256" key="4">
    <source>
        <dbReference type="ARBA" id="ARBA00022475"/>
    </source>
</evidence>
<dbReference type="FunFam" id="3.40.190.10:FF:000324">
    <property type="entry name" value="Predicted protein"/>
    <property type="match status" value="1"/>
</dbReference>
<dbReference type="InterPro" id="IPR013087">
    <property type="entry name" value="Znf_C2H2_type"/>
</dbReference>
<evidence type="ECO:0000256" key="18">
    <source>
        <dbReference type="SAM" id="MobiDB-lite"/>
    </source>
</evidence>
<keyword evidence="6 19" id="KW-1133">Transmembrane helix</keyword>
<evidence type="ECO:0000256" key="7">
    <source>
        <dbReference type="ARBA" id="ARBA00023054"/>
    </source>
</evidence>
<feature type="domain" description="C2H2-type" evidence="20">
    <location>
        <begin position="1101"/>
        <end position="1122"/>
    </location>
</feature>
<evidence type="ECO:0000259" key="20">
    <source>
        <dbReference type="PROSITE" id="PS00028"/>
    </source>
</evidence>
<evidence type="ECO:0000256" key="10">
    <source>
        <dbReference type="ARBA" id="ARBA00023170"/>
    </source>
</evidence>
<evidence type="ECO:0000256" key="17">
    <source>
        <dbReference type="SAM" id="Coils"/>
    </source>
</evidence>
<gene>
    <name evidence="21" type="ORF">PYX00_005017</name>
</gene>
<keyword evidence="16" id="KW-1015">Disulfide bond</keyword>
<keyword evidence="9 19" id="KW-0472">Membrane</keyword>
<feature type="disulfide bond" evidence="16">
    <location>
        <begin position="366"/>
        <end position="420"/>
    </location>
</feature>
<evidence type="ECO:0000256" key="2">
    <source>
        <dbReference type="ARBA" id="ARBA00008685"/>
    </source>
</evidence>
<dbReference type="GO" id="GO:0038023">
    <property type="term" value="F:signaling receptor activity"/>
    <property type="evidence" value="ECO:0007669"/>
    <property type="project" value="InterPro"/>
</dbReference>
<proteinExistence type="inferred from homology"/>
<keyword evidence="3" id="KW-0813">Transport</keyword>
<evidence type="ECO:0000256" key="8">
    <source>
        <dbReference type="ARBA" id="ARBA00023065"/>
    </source>
</evidence>
<dbReference type="AlphaFoldDB" id="A0AAW2I866"/>
<evidence type="ECO:0000256" key="5">
    <source>
        <dbReference type="ARBA" id="ARBA00022692"/>
    </source>
</evidence>
<keyword evidence="10" id="KW-0675">Receptor</keyword>
<dbReference type="PROSITE" id="PS00028">
    <property type="entry name" value="ZINC_FINGER_C2H2_1"/>
    <property type="match status" value="1"/>
</dbReference>
<feature type="region of interest" description="Disordered" evidence="18">
    <location>
        <begin position="560"/>
        <end position="584"/>
    </location>
</feature>
<evidence type="ECO:0000256" key="16">
    <source>
        <dbReference type="PIRSR" id="PIRSR601508-3"/>
    </source>
</evidence>
<feature type="transmembrane region" description="Helical" evidence="19">
    <location>
        <begin position="232"/>
        <end position="249"/>
    </location>
</feature>
<evidence type="ECO:0000256" key="6">
    <source>
        <dbReference type="ARBA" id="ARBA00022989"/>
    </source>
</evidence>
<feature type="region of interest" description="Disordered" evidence="18">
    <location>
        <begin position="967"/>
        <end position="1059"/>
    </location>
</feature>
<organism evidence="21">
    <name type="scientific">Menopon gallinae</name>
    <name type="common">poultry shaft louse</name>
    <dbReference type="NCBI Taxonomy" id="328185"/>
    <lineage>
        <taxon>Eukaryota</taxon>
        <taxon>Metazoa</taxon>
        <taxon>Ecdysozoa</taxon>
        <taxon>Arthropoda</taxon>
        <taxon>Hexapoda</taxon>
        <taxon>Insecta</taxon>
        <taxon>Pterygota</taxon>
        <taxon>Neoptera</taxon>
        <taxon>Paraneoptera</taxon>
        <taxon>Psocodea</taxon>
        <taxon>Troctomorpha</taxon>
        <taxon>Phthiraptera</taxon>
        <taxon>Amblycera</taxon>
        <taxon>Menoponidae</taxon>
        <taxon>Menopon</taxon>
    </lineage>
</organism>
<feature type="transmembrane region" description="Helical" evidence="19">
    <location>
        <begin position="190"/>
        <end position="211"/>
    </location>
</feature>
<dbReference type="Pfam" id="PF10613">
    <property type="entry name" value="Lig_chan-Glu_bd"/>
    <property type="match status" value="1"/>
</dbReference>